<dbReference type="EMBL" id="GGFL01006899">
    <property type="protein sequence ID" value="MBW71077.1"/>
    <property type="molecule type" value="Transcribed_RNA"/>
</dbReference>
<sequence>MMLVWIARRVGSSTLYPCLFISVSLCFHFLASRCWCPPSSTRRTSAINSVRLVGRRPKVLGLPGTSRGLPGHSSRTCETNNVARVREWWWIV</sequence>
<name>A0A2M4D0J5_ANODA</name>
<proteinExistence type="predicted"/>
<reference evidence="1" key="1">
    <citation type="submission" date="2018-01" db="EMBL/GenBank/DDBJ databases">
        <title>An insight into the sialome of Amazonian anophelines.</title>
        <authorList>
            <person name="Ribeiro J.M."/>
            <person name="Scarpassa V."/>
            <person name="Calvo E."/>
        </authorList>
    </citation>
    <scope>NUCLEOTIDE SEQUENCE</scope>
</reference>
<dbReference type="AlphaFoldDB" id="A0A2M4D0J5"/>
<protein>
    <submittedName>
        <fullName evidence="1">Putative secreted protein</fullName>
    </submittedName>
</protein>
<accession>A0A2M4D0J5</accession>
<evidence type="ECO:0000313" key="1">
    <source>
        <dbReference type="EMBL" id="MBW71077.1"/>
    </source>
</evidence>
<organism evidence="1">
    <name type="scientific">Anopheles darlingi</name>
    <name type="common">Mosquito</name>
    <dbReference type="NCBI Taxonomy" id="43151"/>
    <lineage>
        <taxon>Eukaryota</taxon>
        <taxon>Metazoa</taxon>
        <taxon>Ecdysozoa</taxon>
        <taxon>Arthropoda</taxon>
        <taxon>Hexapoda</taxon>
        <taxon>Insecta</taxon>
        <taxon>Pterygota</taxon>
        <taxon>Neoptera</taxon>
        <taxon>Endopterygota</taxon>
        <taxon>Diptera</taxon>
        <taxon>Nematocera</taxon>
        <taxon>Culicoidea</taxon>
        <taxon>Culicidae</taxon>
        <taxon>Anophelinae</taxon>
        <taxon>Anopheles</taxon>
    </lineage>
</organism>